<dbReference type="CDD" id="cd00082">
    <property type="entry name" value="HisKA"/>
    <property type="match status" value="1"/>
</dbReference>
<dbReference type="PANTHER" id="PTHR45339:SF5">
    <property type="entry name" value="HISTIDINE KINASE"/>
    <property type="match status" value="1"/>
</dbReference>
<sequence>MPRRKGEQAKTVTDGSAEHQFLRLMSHEMRTPLNGVIGMIGLLQRTRLDGAQRAYADAARSSAEHLLGLVNDLLDYARLEAGKLEFDSEPVDLEALVRGVAELLSPRAHDKGLEIAWSVAGDAPDVLGDEGRLRQVLFNLAGNAVKFTETGGVRIAVERTGGTDARPRLAFTIDDTGPGVPKEARERIFEEFGHVDASDASRFGGAGLGLAVVRKLAVAMQGVVTVGDRPEGPGARFRFEAVFDAAPAAERGAPLAGHAVSILSPDPFVQSAAAAQIEASGGAVAGDAPVVLVDHSGRSLAQGLAARPVEGRAIVLLKPSERDLIARYRSAGFAGYLIKPLRRASLAERVLAAAGKSEQPGPPPPPPPDDDRVVPGRFSGTRVLLVEDNPVGALLAATLLKREGCTVETAASGDEALTAMKRARYDLVFMDMRMPGMDGPTAARQLRARGDNTPIIALTANAFAEDRRACLEAGMDDHLVKPLELQSLRASLSRWTNRADRAKVAV</sequence>
<dbReference type="SMART" id="SM00448">
    <property type="entry name" value="REC"/>
    <property type="match status" value="1"/>
</dbReference>
<dbReference type="CDD" id="cd17546">
    <property type="entry name" value="REC_hyHK_CKI1_RcsC-like"/>
    <property type="match status" value="1"/>
</dbReference>
<dbReference type="Gene3D" id="1.10.287.130">
    <property type="match status" value="1"/>
</dbReference>
<evidence type="ECO:0000256" key="1">
    <source>
        <dbReference type="ARBA" id="ARBA00000085"/>
    </source>
</evidence>
<dbReference type="PRINTS" id="PR00344">
    <property type="entry name" value="BCTRLSENSOR"/>
</dbReference>
<dbReference type="Pfam" id="PF00072">
    <property type="entry name" value="Response_reg"/>
    <property type="match status" value="1"/>
</dbReference>
<dbReference type="InterPro" id="IPR003661">
    <property type="entry name" value="HisK_dim/P_dom"/>
</dbReference>
<evidence type="ECO:0000256" key="5">
    <source>
        <dbReference type="SAM" id="MobiDB-lite"/>
    </source>
</evidence>
<dbReference type="PROSITE" id="PS50110">
    <property type="entry name" value="RESPONSE_REGULATORY"/>
    <property type="match status" value="1"/>
</dbReference>
<dbReference type="InterPro" id="IPR003594">
    <property type="entry name" value="HATPase_dom"/>
</dbReference>
<dbReference type="Gene3D" id="3.30.565.10">
    <property type="entry name" value="Histidine kinase-like ATPase, C-terminal domain"/>
    <property type="match status" value="1"/>
</dbReference>
<feature type="domain" description="Response regulatory" evidence="7">
    <location>
        <begin position="382"/>
        <end position="496"/>
    </location>
</feature>
<evidence type="ECO:0000259" key="6">
    <source>
        <dbReference type="PROSITE" id="PS50109"/>
    </source>
</evidence>
<dbReference type="SMART" id="SM00388">
    <property type="entry name" value="HisKA"/>
    <property type="match status" value="1"/>
</dbReference>
<dbReference type="CDD" id="cd16922">
    <property type="entry name" value="HATPase_EvgS-ArcB-TorS-like"/>
    <property type="match status" value="1"/>
</dbReference>
<dbReference type="InterPro" id="IPR004358">
    <property type="entry name" value="Sig_transdc_His_kin-like_C"/>
</dbReference>
<dbReference type="SMART" id="SM00387">
    <property type="entry name" value="HATPase_c"/>
    <property type="match status" value="1"/>
</dbReference>
<dbReference type="Pfam" id="PF02518">
    <property type="entry name" value="HATPase_c"/>
    <property type="match status" value="1"/>
</dbReference>
<dbReference type="EMBL" id="BAAAGA010000001">
    <property type="protein sequence ID" value="GAA0615534.1"/>
    <property type="molecule type" value="Genomic_DNA"/>
</dbReference>
<comment type="caution">
    <text evidence="8">The sequence shown here is derived from an EMBL/GenBank/DDBJ whole genome shotgun (WGS) entry which is preliminary data.</text>
</comment>
<dbReference type="Proteomes" id="UP001501352">
    <property type="component" value="Unassembled WGS sequence"/>
</dbReference>
<evidence type="ECO:0000313" key="9">
    <source>
        <dbReference type="Proteomes" id="UP001501352"/>
    </source>
</evidence>
<dbReference type="SUPFAM" id="SSF52172">
    <property type="entry name" value="CheY-like"/>
    <property type="match status" value="2"/>
</dbReference>
<feature type="region of interest" description="Disordered" evidence="5">
    <location>
        <begin position="353"/>
        <end position="375"/>
    </location>
</feature>
<dbReference type="PANTHER" id="PTHR45339">
    <property type="entry name" value="HYBRID SIGNAL TRANSDUCTION HISTIDINE KINASE J"/>
    <property type="match status" value="1"/>
</dbReference>
<dbReference type="InterPro" id="IPR011006">
    <property type="entry name" value="CheY-like_superfamily"/>
</dbReference>
<dbReference type="InterPro" id="IPR005467">
    <property type="entry name" value="His_kinase_dom"/>
</dbReference>
<comment type="catalytic activity">
    <reaction evidence="1">
        <text>ATP + protein L-histidine = ADP + protein N-phospho-L-histidine.</text>
        <dbReference type="EC" id="2.7.13.3"/>
    </reaction>
</comment>
<reference evidence="8 9" key="1">
    <citation type="journal article" date="2019" name="Int. J. Syst. Evol. Microbiol.">
        <title>The Global Catalogue of Microorganisms (GCM) 10K type strain sequencing project: providing services to taxonomists for standard genome sequencing and annotation.</title>
        <authorList>
            <consortium name="The Broad Institute Genomics Platform"/>
            <consortium name="The Broad Institute Genome Sequencing Center for Infectious Disease"/>
            <person name="Wu L."/>
            <person name="Ma J."/>
        </authorList>
    </citation>
    <scope>NUCLEOTIDE SEQUENCE [LARGE SCALE GENOMIC DNA]</scope>
    <source>
        <strain evidence="8 9">JCM 12928</strain>
    </source>
</reference>
<dbReference type="RefSeq" id="WP_343790792.1">
    <property type="nucleotide sequence ID" value="NZ_BAAAGA010000001.1"/>
</dbReference>
<dbReference type="Pfam" id="PF00512">
    <property type="entry name" value="HisKA"/>
    <property type="match status" value="1"/>
</dbReference>
<evidence type="ECO:0000256" key="4">
    <source>
        <dbReference type="PROSITE-ProRule" id="PRU00169"/>
    </source>
</evidence>
<feature type="domain" description="Histidine kinase" evidence="6">
    <location>
        <begin position="24"/>
        <end position="245"/>
    </location>
</feature>
<name>A0ABN1GP41_9CAUL</name>
<dbReference type="SUPFAM" id="SSF47384">
    <property type="entry name" value="Homodimeric domain of signal transducing histidine kinase"/>
    <property type="match status" value="1"/>
</dbReference>
<evidence type="ECO:0000259" key="7">
    <source>
        <dbReference type="PROSITE" id="PS50110"/>
    </source>
</evidence>
<dbReference type="EC" id="2.7.13.3" evidence="2"/>
<organism evidence="8 9">
    <name type="scientific">Brevundimonas kwangchunensis</name>
    <dbReference type="NCBI Taxonomy" id="322163"/>
    <lineage>
        <taxon>Bacteria</taxon>
        <taxon>Pseudomonadati</taxon>
        <taxon>Pseudomonadota</taxon>
        <taxon>Alphaproteobacteria</taxon>
        <taxon>Caulobacterales</taxon>
        <taxon>Caulobacteraceae</taxon>
        <taxon>Brevundimonas</taxon>
    </lineage>
</organism>
<accession>A0ABN1GP41</accession>
<dbReference type="Gene3D" id="3.40.50.2300">
    <property type="match status" value="1"/>
</dbReference>
<evidence type="ECO:0000256" key="2">
    <source>
        <dbReference type="ARBA" id="ARBA00012438"/>
    </source>
</evidence>
<dbReference type="InterPro" id="IPR036097">
    <property type="entry name" value="HisK_dim/P_sf"/>
</dbReference>
<dbReference type="SUPFAM" id="SSF55874">
    <property type="entry name" value="ATPase domain of HSP90 chaperone/DNA topoisomerase II/histidine kinase"/>
    <property type="match status" value="1"/>
</dbReference>
<dbReference type="PROSITE" id="PS50109">
    <property type="entry name" value="HIS_KIN"/>
    <property type="match status" value="1"/>
</dbReference>
<dbReference type="InterPro" id="IPR001789">
    <property type="entry name" value="Sig_transdc_resp-reg_receiver"/>
</dbReference>
<proteinExistence type="predicted"/>
<gene>
    <name evidence="8" type="ORF">GCM10009422_08230</name>
</gene>
<keyword evidence="3 4" id="KW-0597">Phosphoprotein</keyword>
<evidence type="ECO:0000313" key="8">
    <source>
        <dbReference type="EMBL" id="GAA0615534.1"/>
    </source>
</evidence>
<evidence type="ECO:0000256" key="3">
    <source>
        <dbReference type="ARBA" id="ARBA00022553"/>
    </source>
</evidence>
<feature type="modified residue" description="4-aspartylphosphate" evidence="4">
    <location>
        <position position="431"/>
    </location>
</feature>
<keyword evidence="9" id="KW-1185">Reference proteome</keyword>
<protein>
    <recommendedName>
        <fullName evidence="2">histidine kinase</fullName>
        <ecNumber evidence="2">2.7.13.3</ecNumber>
    </recommendedName>
</protein>
<dbReference type="InterPro" id="IPR036890">
    <property type="entry name" value="HATPase_C_sf"/>
</dbReference>